<name>A0A834SMC5_9FABA</name>
<dbReference type="InterPro" id="IPR052929">
    <property type="entry name" value="RNase_H-like_EbsB-rel"/>
</dbReference>
<feature type="region of interest" description="Disordered" evidence="1">
    <location>
        <begin position="99"/>
        <end position="119"/>
    </location>
</feature>
<dbReference type="InterPro" id="IPR002156">
    <property type="entry name" value="RNaseH_domain"/>
</dbReference>
<proteinExistence type="predicted"/>
<dbReference type="PANTHER" id="PTHR47074:SF11">
    <property type="entry name" value="REVERSE TRANSCRIPTASE-LIKE PROTEIN"/>
    <property type="match status" value="1"/>
</dbReference>
<dbReference type="OrthoDB" id="1436539at2759"/>
<dbReference type="SUPFAM" id="SSF56219">
    <property type="entry name" value="DNase I-like"/>
    <property type="match status" value="1"/>
</dbReference>
<dbReference type="InterPro" id="IPR026960">
    <property type="entry name" value="RVT-Znf"/>
</dbReference>
<sequence>MRHFFHHVPFHHIGPNRLFPFSINFTSLGTSSRLKDKGQLTIWAPRKTTKQVSTINYIVELPEEGDTLENESVTGSGNYDNGEEELAVRLAKRLALKRQRTTNEEDETDDETKVEKRSKGGGRCKYGWGGGPYLAPPGAMSTLLCWNCRGIGVASTVRALKDLVSWGLCLMWTKEVDVTVIDTCLNFIHVKVLEKKDGLCWWFTGVYGHPDFQARRFLWDKISILRRDSSAPWCCAGDFNELLSHSEKCGIRKHSNYQIEIFRSFVDRNRLVEGSMKGYFFTWCNNRPEGCVKEKLDRFFINSRWMNVFPNSEFVALPAVGSDHSPLIARLFPKFWIVKRQFRFEEYWAEDDECKDVVNRSWNTTNDSRGWEKFMGSKKAATESLTDWSKRKFKRADLQIKKLKAEVQHLQNSRSDAAGVEKMAKCKEKIDVLWKQEEAYWHARAKVKWLQCGDKNSRFFHLTTIKRRANNRISRIKDANGVWKEDREGIREVLQSYYESLFQSSAPRGIEDVLAVNILNDFSHASGQRINLAKSGLLFNRGVNRHLKEELATLLGFPVWDAPARYLGKEVMIKSVVQAIPSYIMSIVKMPKSFCEKLSAMVARFWWSQGKKEKGIHWIKWAEMTRSKWKGGWGFKDFHCQNIALLAKQAWRLAQSGDQLWAQVMKSIYFPRSSFWDAKKGRNGSWPWISILEGRDFIRKHCAWCVGNGSSIKVINECWIPGERRIWHVEDGDREMKVCDLLADGELKWDEQKIARCLPKDVGRKVLAVPLNVLAGEDKIVWPCTKDGTYSVSTGYHLLAEEFSNAMAPSSSINPIADFWKVIWGARVQPKIRSFIWKACKNAIPTKANLCKRRMAIEAECPLCNREAETVEHLFLKCDWVRAVWFGSPFQWVLDGGSSESFAIWLEERIKLLNDSPVSHHDAIPTLFCLLWAIWRGRNAKVFEGERLDPTLTLSRAKNDCRSYIEAVFEEKNDRKESGSVAKWKPPPQDVFKLNVDAATELRWSRGAIAVVVRDNLGNLVTGSAKRIPCLSALQAETMAFKEALAFAKTLDMKKIIIESDCQQVVCSFNTCSFPWQLSSLFKECQTLIGGFDHVEVRWINRCANGVADCVAKLALSHMLPLSWSWNPPVKLRSYLLADKCGWNAS</sequence>
<dbReference type="CDD" id="cd06222">
    <property type="entry name" value="RNase_H_like"/>
    <property type="match status" value="1"/>
</dbReference>
<dbReference type="Proteomes" id="UP000634136">
    <property type="component" value="Unassembled WGS sequence"/>
</dbReference>
<dbReference type="InterPro" id="IPR036691">
    <property type="entry name" value="Endo/exonu/phosph_ase_sf"/>
</dbReference>
<keyword evidence="5" id="KW-1185">Reference proteome</keyword>
<dbReference type="AlphaFoldDB" id="A0A834SMC5"/>
<gene>
    <name evidence="4" type="ORF">G2W53_039199</name>
</gene>
<feature type="domain" description="RNase H type-1" evidence="2">
    <location>
        <begin position="995"/>
        <end position="1115"/>
    </location>
</feature>
<feature type="domain" description="Reverse transcriptase zinc-binding" evidence="3">
    <location>
        <begin position="811"/>
        <end position="885"/>
    </location>
</feature>
<evidence type="ECO:0000313" key="4">
    <source>
        <dbReference type="EMBL" id="KAF7807038.1"/>
    </source>
</evidence>
<dbReference type="GO" id="GO:0003676">
    <property type="term" value="F:nucleic acid binding"/>
    <property type="evidence" value="ECO:0007669"/>
    <property type="project" value="InterPro"/>
</dbReference>
<dbReference type="InterPro" id="IPR044730">
    <property type="entry name" value="RNase_H-like_dom_plant"/>
</dbReference>
<dbReference type="InterPro" id="IPR012337">
    <property type="entry name" value="RNaseH-like_sf"/>
</dbReference>
<evidence type="ECO:0000256" key="1">
    <source>
        <dbReference type="SAM" id="MobiDB-lite"/>
    </source>
</evidence>
<dbReference type="InterPro" id="IPR036397">
    <property type="entry name" value="RNaseH_sf"/>
</dbReference>
<dbReference type="EMBL" id="JAAIUW010000012">
    <property type="protein sequence ID" value="KAF7807038.1"/>
    <property type="molecule type" value="Genomic_DNA"/>
</dbReference>
<dbReference type="PANTHER" id="PTHR47074">
    <property type="entry name" value="BNAC02G40300D PROTEIN"/>
    <property type="match status" value="1"/>
</dbReference>
<comment type="caution">
    <text evidence="4">The sequence shown here is derived from an EMBL/GenBank/DDBJ whole genome shotgun (WGS) entry which is preliminary data.</text>
</comment>
<dbReference type="Gene3D" id="3.60.10.10">
    <property type="entry name" value="Endonuclease/exonuclease/phosphatase"/>
    <property type="match status" value="1"/>
</dbReference>
<evidence type="ECO:0000313" key="5">
    <source>
        <dbReference type="Proteomes" id="UP000634136"/>
    </source>
</evidence>
<dbReference type="Gene3D" id="3.30.420.10">
    <property type="entry name" value="Ribonuclease H-like superfamily/Ribonuclease H"/>
    <property type="match status" value="1"/>
</dbReference>
<dbReference type="Pfam" id="PF13966">
    <property type="entry name" value="zf-RVT"/>
    <property type="match status" value="1"/>
</dbReference>
<dbReference type="Pfam" id="PF13456">
    <property type="entry name" value="RVT_3"/>
    <property type="match status" value="1"/>
</dbReference>
<dbReference type="SUPFAM" id="SSF53098">
    <property type="entry name" value="Ribonuclease H-like"/>
    <property type="match status" value="1"/>
</dbReference>
<accession>A0A834SMC5</accession>
<organism evidence="4 5">
    <name type="scientific">Senna tora</name>
    <dbReference type="NCBI Taxonomy" id="362788"/>
    <lineage>
        <taxon>Eukaryota</taxon>
        <taxon>Viridiplantae</taxon>
        <taxon>Streptophyta</taxon>
        <taxon>Embryophyta</taxon>
        <taxon>Tracheophyta</taxon>
        <taxon>Spermatophyta</taxon>
        <taxon>Magnoliopsida</taxon>
        <taxon>eudicotyledons</taxon>
        <taxon>Gunneridae</taxon>
        <taxon>Pentapetalae</taxon>
        <taxon>rosids</taxon>
        <taxon>fabids</taxon>
        <taxon>Fabales</taxon>
        <taxon>Fabaceae</taxon>
        <taxon>Caesalpinioideae</taxon>
        <taxon>Cassia clade</taxon>
        <taxon>Senna</taxon>
    </lineage>
</organism>
<protein>
    <submittedName>
        <fullName evidence="4">Uncharacterized protein</fullName>
    </submittedName>
</protein>
<reference evidence="4" key="1">
    <citation type="submission" date="2020-09" db="EMBL/GenBank/DDBJ databases">
        <title>Genome-Enabled Discovery of Anthraquinone Biosynthesis in Senna tora.</title>
        <authorList>
            <person name="Kang S.-H."/>
            <person name="Pandey R.P."/>
            <person name="Lee C.-M."/>
            <person name="Sim J.-S."/>
            <person name="Jeong J.-T."/>
            <person name="Choi B.-S."/>
            <person name="Jung M."/>
            <person name="Ginzburg D."/>
            <person name="Zhao K."/>
            <person name="Won S.Y."/>
            <person name="Oh T.-J."/>
            <person name="Yu Y."/>
            <person name="Kim N.-H."/>
            <person name="Lee O.R."/>
            <person name="Lee T.-H."/>
            <person name="Bashyal P."/>
            <person name="Kim T.-S."/>
            <person name="Lee W.-H."/>
            <person name="Kawkins C."/>
            <person name="Kim C.-K."/>
            <person name="Kim J.S."/>
            <person name="Ahn B.O."/>
            <person name="Rhee S.Y."/>
            <person name="Sohng J.K."/>
        </authorList>
    </citation>
    <scope>NUCLEOTIDE SEQUENCE</scope>
    <source>
        <tissue evidence="4">Leaf</tissue>
    </source>
</reference>
<evidence type="ECO:0000259" key="3">
    <source>
        <dbReference type="Pfam" id="PF13966"/>
    </source>
</evidence>
<dbReference type="GO" id="GO:0004523">
    <property type="term" value="F:RNA-DNA hybrid ribonuclease activity"/>
    <property type="evidence" value="ECO:0007669"/>
    <property type="project" value="InterPro"/>
</dbReference>
<evidence type="ECO:0000259" key="2">
    <source>
        <dbReference type="Pfam" id="PF13456"/>
    </source>
</evidence>